<keyword evidence="3" id="KW-1185">Reference proteome</keyword>
<gene>
    <name evidence="2" type="ORF">ENH_00036820</name>
</gene>
<reference evidence="2" key="1">
    <citation type="submission" date="2013-10" db="EMBL/GenBank/DDBJ databases">
        <title>Genomic analysis of the causative agents of coccidiosis in chickens.</title>
        <authorList>
            <person name="Reid A.J."/>
            <person name="Blake D."/>
            <person name="Billington K."/>
            <person name="Browne H."/>
            <person name="Dunn M."/>
            <person name="Hung S."/>
            <person name="Kawahara F."/>
            <person name="Miranda-Saavedra D."/>
            <person name="Mourier T."/>
            <person name="Nagra H."/>
            <person name="Otto T.D."/>
            <person name="Rawlings N."/>
            <person name="Sanchez A."/>
            <person name="Sanders M."/>
            <person name="Subramaniam C."/>
            <person name="Tay Y."/>
            <person name="Dear P."/>
            <person name="Doerig C."/>
            <person name="Gruber A."/>
            <person name="Parkinson J."/>
            <person name="Shirley M."/>
            <person name="Wan K.L."/>
            <person name="Berriman M."/>
            <person name="Tomley F."/>
            <person name="Pain A."/>
        </authorList>
    </citation>
    <scope>NUCLEOTIDE SEQUENCE [LARGE SCALE GENOMIC DNA]</scope>
    <source>
        <strain evidence="2">Houghton</strain>
    </source>
</reference>
<evidence type="ECO:0000313" key="3">
    <source>
        <dbReference type="Proteomes" id="UP000030754"/>
    </source>
</evidence>
<proteinExistence type="predicted"/>
<evidence type="ECO:0000313" key="2">
    <source>
        <dbReference type="EMBL" id="CDJ63183.1"/>
    </source>
</evidence>
<protein>
    <submittedName>
        <fullName evidence="2">Uncharacterized protein</fullName>
    </submittedName>
</protein>
<name>U6MJD2_9EIME</name>
<feature type="region of interest" description="Disordered" evidence="1">
    <location>
        <begin position="1234"/>
        <end position="1253"/>
    </location>
</feature>
<accession>U6MJD2</accession>
<dbReference type="EMBL" id="HG722734">
    <property type="protein sequence ID" value="CDJ63183.1"/>
    <property type="molecule type" value="Genomic_DNA"/>
</dbReference>
<reference evidence="2" key="2">
    <citation type="submission" date="2013-10" db="EMBL/GenBank/DDBJ databases">
        <authorList>
            <person name="Aslett M."/>
        </authorList>
    </citation>
    <scope>NUCLEOTIDE SEQUENCE [LARGE SCALE GENOMIC DNA]</scope>
    <source>
        <strain evidence="2">Houghton</strain>
    </source>
</reference>
<feature type="compositionally biased region" description="Low complexity" evidence="1">
    <location>
        <begin position="151"/>
        <end position="177"/>
    </location>
</feature>
<feature type="compositionally biased region" description="Low complexity" evidence="1">
    <location>
        <begin position="46"/>
        <end position="66"/>
    </location>
</feature>
<feature type="compositionally biased region" description="Basic and acidic residues" evidence="1">
    <location>
        <begin position="33"/>
        <end position="43"/>
    </location>
</feature>
<organism evidence="2 3">
    <name type="scientific">Eimeria necatrix</name>
    <dbReference type="NCBI Taxonomy" id="51315"/>
    <lineage>
        <taxon>Eukaryota</taxon>
        <taxon>Sar</taxon>
        <taxon>Alveolata</taxon>
        <taxon>Apicomplexa</taxon>
        <taxon>Conoidasida</taxon>
        <taxon>Coccidia</taxon>
        <taxon>Eucoccidiorida</taxon>
        <taxon>Eimeriorina</taxon>
        <taxon>Eimeriidae</taxon>
        <taxon>Eimeria</taxon>
    </lineage>
</organism>
<feature type="region of interest" description="Disordered" evidence="1">
    <location>
        <begin position="1137"/>
        <end position="1161"/>
    </location>
</feature>
<dbReference type="VEuPathDB" id="ToxoDB:ENH_00036820"/>
<dbReference type="RefSeq" id="XP_013440545.1">
    <property type="nucleotide sequence ID" value="XM_013585091.1"/>
</dbReference>
<dbReference type="GeneID" id="25473844"/>
<evidence type="ECO:0000256" key="1">
    <source>
        <dbReference type="SAM" id="MobiDB-lite"/>
    </source>
</evidence>
<sequence length="1308" mass="139061">MNCEESNIKAASEESLLLQGPGGVGSSEEDVEQTEKSDADYRGRNAAPAPSDSTSEESSSCRAGSRTSCFSLQTTNKPSQQLSLSPPGHGESLLGCQNANTTRREDPDNSLSSDDSQRPLPSLKIPSESSTKSIRCPSELSANDASPPCNASAHVSPSLPVVASAVHPGGTGTTPVGSSGGRSWIPTQQRLQTVSIGGDVRSSSSGTPGCLHPAVFLGPNSQAPALSANNTVGSSALSGSAGHRLSTCSFGTNQCLPSALTAGGSFAALGSYTQQQKQNQQQALYLKQQPSFSSTARPKGDVAVIISALRRHLRSLIRIMYNWQPTTGGTQTSSAAEETADQKKTETLLYSHAEPRECVDSVPQNEMQNPSDCCLGGLIHTAQGDHKEGSSSVSIQEDELSFKSTCQAAPGITAHKDVAGLNKSTASDVTFSTTPHDEGTHCHDDSSEAASCPTASTRCRIVAGISAMATEVPPLPPLGSVDGASESWEGQRFFHEEHLDACSLSELREYLLIFSSFLCLPLPEVSKQEPSALQHVRLQLLLLRNSQQQRIQQIRQARPILQRWLPLLHSTTSGGSADDDEACLSSAVGTAMPAVESRFHSTASGSTLPSMPFSSTSLSFLYSFASPSIPHLDADLSSLSTLSMHGDQTASLGASTTGEDSHFLSLLCCLMFLSLDVPVFAFSFTTGECAEATAPIEARSSEFPSSSVDAFSVDGPPSSGSNISNTEAPPIITDCSIPPPSAMAFVTAVANEEPACEPLHPSSKEKTSLSWNSECGCAPRGLVAPATGLRWSSGTTVGIRLQGLIGGSSLGLGSSISLPEGAAGVIQRATEITASGGLSSNSRGGIGALSGGGTTSTVASPPHLEWICDATANAVSNSPPGTSLPSYILFNNGQSPSSVNSVPFARPCNNSRRAANGCSTASPAELGLIISAEGFGQGRTQRGNVQVTFSPQMGAWVVCCARGLLQQSRAFSVATLGFEGAKKTAQQYATHSFNLARTSSQEFILPKSVSKTTVKDFSASRVARLSRRAMELPYVHGVRFEAANFAWVAQMRGEARRFLVKKHGFVKSRLCAIEKIETWRAALSPEALASELKAEQDVLAMVPNICPEDTDPETLQAVEESLRMKFQRSTVMARPNLHASPQIGFKRQRNPCSDVEREEPRQTVAHDLATEQLLLHQQVLTTQQLLSQPESLHERSRQHEELTHHLLAQPSQQQLAENSQHQLMTQQHLLRSVTPPLNDSRAGDDTQQHQQQQQALFSFHGFRTRSQQQQQMLSHQFSSPVSLVPATRPQQQLVDANSQMSSTSAELK</sequence>
<feature type="compositionally biased region" description="Polar residues" evidence="1">
    <location>
        <begin position="67"/>
        <end position="84"/>
    </location>
</feature>
<dbReference type="Proteomes" id="UP000030754">
    <property type="component" value="Unassembled WGS sequence"/>
</dbReference>
<dbReference type="OrthoDB" id="346650at2759"/>
<feature type="region of interest" description="Disordered" evidence="1">
    <location>
        <begin position="1"/>
        <end position="184"/>
    </location>
</feature>